<name>A0A8X6GUL6_TRICU</name>
<comment type="caution">
    <text evidence="1">The sequence shown here is derived from an EMBL/GenBank/DDBJ whole genome shotgun (WGS) entry which is preliminary data.</text>
</comment>
<dbReference type="EMBL" id="BMAO01006777">
    <property type="protein sequence ID" value="GFR11477.1"/>
    <property type="molecule type" value="Genomic_DNA"/>
</dbReference>
<reference evidence="1" key="1">
    <citation type="submission" date="2020-07" db="EMBL/GenBank/DDBJ databases">
        <title>Multicomponent nature underlies the extraordinary mechanical properties of spider dragline silk.</title>
        <authorList>
            <person name="Kono N."/>
            <person name="Nakamura H."/>
            <person name="Mori M."/>
            <person name="Yoshida Y."/>
            <person name="Ohtoshi R."/>
            <person name="Malay A.D."/>
            <person name="Moran D.A.P."/>
            <person name="Tomita M."/>
            <person name="Numata K."/>
            <person name="Arakawa K."/>
        </authorList>
    </citation>
    <scope>NUCLEOTIDE SEQUENCE</scope>
</reference>
<accession>A0A8X6GUL6</accession>
<dbReference type="AlphaFoldDB" id="A0A8X6GUL6"/>
<gene>
    <name evidence="1" type="ORF">TNCT_546041</name>
</gene>
<protein>
    <submittedName>
        <fullName evidence="1">Uncharacterized protein</fullName>
    </submittedName>
</protein>
<evidence type="ECO:0000313" key="2">
    <source>
        <dbReference type="Proteomes" id="UP000887116"/>
    </source>
</evidence>
<proteinExistence type="predicted"/>
<evidence type="ECO:0000313" key="1">
    <source>
        <dbReference type="EMBL" id="GFR11477.1"/>
    </source>
</evidence>
<sequence length="77" mass="9141">MLFFFEDCSSPSVYRIKKRLNKERTYGLPPNSNEDKKEALPVKNASMSLFYFRCVLKRVQLDRDQMTDSVGLKLWYP</sequence>
<organism evidence="1 2">
    <name type="scientific">Trichonephila clavata</name>
    <name type="common">Joro spider</name>
    <name type="synonym">Nephila clavata</name>
    <dbReference type="NCBI Taxonomy" id="2740835"/>
    <lineage>
        <taxon>Eukaryota</taxon>
        <taxon>Metazoa</taxon>
        <taxon>Ecdysozoa</taxon>
        <taxon>Arthropoda</taxon>
        <taxon>Chelicerata</taxon>
        <taxon>Arachnida</taxon>
        <taxon>Araneae</taxon>
        <taxon>Araneomorphae</taxon>
        <taxon>Entelegynae</taxon>
        <taxon>Araneoidea</taxon>
        <taxon>Nephilidae</taxon>
        <taxon>Trichonephila</taxon>
    </lineage>
</organism>
<dbReference type="Proteomes" id="UP000887116">
    <property type="component" value="Unassembled WGS sequence"/>
</dbReference>
<keyword evidence="2" id="KW-1185">Reference proteome</keyword>